<evidence type="ECO:0000313" key="2">
    <source>
        <dbReference type="EMBL" id="WXB13006.1"/>
    </source>
</evidence>
<gene>
    <name evidence="2" type="ORF">LZC94_34790</name>
</gene>
<evidence type="ECO:0000256" key="1">
    <source>
        <dbReference type="SAM" id="MobiDB-lite"/>
    </source>
</evidence>
<proteinExistence type="predicted"/>
<accession>A0ABZ2LTA7</accession>
<organism evidence="2 3">
    <name type="scientific">Pendulispora albinea</name>
    <dbReference type="NCBI Taxonomy" id="2741071"/>
    <lineage>
        <taxon>Bacteria</taxon>
        <taxon>Pseudomonadati</taxon>
        <taxon>Myxococcota</taxon>
        <taxon>Myxococcia</taxon>
        <taxon>Myxococcales</taxon>
        <taxon>Sorangiineae</taxon>
        <taxon>Pendulisporaceae</taxon>
        <taxon>Pendulispora</taxon>
    </lineage>
</organism>
<evidence type="ECO:0000313" key="3">
    <source>
        <dbReference type="Proteomes" id="UP001370348"/>
    </source>
</evidence>
<reference evidence="2 3" key="1">
    <citation type="submission" date="2021-12" db="EMBL/GenBank/DDBJ databases">
        <title>Discovery of the Pendulisporaceae a myxobacterial family with distinct sporulation behavior and unique specialized metabolism.</title>
        <authorList>
            <person name="Garcia R."/>
            <person name="Popoff A."/>
            <person name="Bader C.D."/>
            <person name="Loehr J."/>
            <person name="Walesch S."/>
            <person name="Walt C."/>
            <person name="Boldt J."/>
            <person name="Bunk B."/>
            <person name="Haeckl F.J.F.P.J."/>
            <person name="Gunesch A.P."/>
            <person name="Birkelbach J."/>
            <person name="Nuebel U."/>
            <person name="Pietschmann T."/>
            <person name="Bach T."/>
            <person name="Mueller R."/>
        </authorList>
    </citation>
    <scope>NUCLEOTIDE SEQUENCE [LARGE SCALE GENOMIC DNA]</scope>
    <source>
        <strain evidence="2 3">MSr11954</strain>
    </source>
</reference>
<feature type="region of interest" description="Disordered" evidence="1">
    <location>
        <begin position="1"/>
        <end position="64"/>
    </location>
</feature>
<dbReference type="Proteomes" id="UP001370348">
    <property type="component" value="Chromosome"/>
</dbReference>
<evidence type="ECO:0008006" key="4">
    <source>
        <dbReference type="Google" id="ProtNLM"/>
    </source>
</evidence>
<protein>
    <recommendedName>
        <fullName evidence="4">Lipoprotein</fullName>
    </recommendedName>
</protein>
<name>A0ABZ2LTA7_9BACT</name>
<sequence length="318" mass="33893">MVACSGGGESSGPGGKDGPGGGQRPPNDTTSGIPSGGVLGPGCKVFPPDNPWNKDISNAEVDPNSDRYIDALGKDKKVHPDFGAEPQYGMPYILISGAQPRLGVTFEQHRESDPGPYPIPLNAPVEGAGEAGDRHVLAVDRDQCMLYELYSAEVKDGAWTAYSGAVFDLKTNKLRPDGWTSADAAGLPIFPGLVRYEEAATNGEIKHALRFTGAKTQNAFVRPATHASGSTTDLNVPPMGARFRLKKTFDISKFTGVPKAVLTALARYGMFLADKGSSWYISGESNPQWTSKDLEPLKTIPGSAFEVVKIDEIVKNPE</sequence>
<dbReference type="EMBL" id="CP089984">
    <property type="protein sequence ID" value="WXB13006.1"/>
    <property type="molecule type" value="Genomic_DNA"/>
</dbReference>
<keyword evidence="3" id="KW-1185">Reference proteome</keyword>
<feature type="compositionally biased region" description="Gly residues" evidence="1">
    <location>
        <begin position="1"/>
        <end position="23"/>
    </location>
</feature>
<dbReference type="RefSeq" id="WP_394822624.1">
    <property type="nucleotide sequence ID" value="NZ_CP089984.1"/>
</dbReference>